<feature type="chain" id="PRO_5004734991" evidence="1">
    <location>
        <begin position="24"/>
        <end position="84"/>
    </location>
</feature>
<name>V5H3V8_IXORI</name>
<keyword evidence="1" id="KW-0732">Signal</keyword>
<dbReference type="EMBL" id="GANP01012794">
    <property type="protein sequence ID" value="JAB71674.1"/>
    <property type="molecule type" value="mRNA"/>
</dbReference>
<evidence type="ECO:0000256" key="1">
    <source>
        <dbReference type="SAM" id="SignalP"/>
    </source>
</evidence>
<protein>
    <submittedName>
        <fullName evidence="2">Putative secreted salivary protein</fullName>
    </submittedName>
</protein>
<dbReference type="AlphaFoldDB" id="V5H3V8"/>
<proteinExistence type="evidence at transcript level"/>
<sequence length="84" mass="8904">MFVSNTSLGVLLEATVSARLCYATCTYRGADSASDTVVVNGVTIWSRKYNRVTLPPGMPCAFGAKCDNNGKCILQVTAVGKLLN</sequence>
<organism evidence="2">
    <name type="scientific">Ixodes ricinus</name>
    <name type="common">Common tick</name>
    <name type="synonym">Acarus ricinus</name>
    <dbReference type="NCBI Taxonomy" id="34613"/>
    <lineage>
        <taxon>Eukaryota</taxon>
        <taxon>Metazoa</taxon>
        <taxon>Ecdysozoa</taxon>
        <taxon>Arthropoda</taxon>
        <taxon>Chelicerata</taxon>
        <taxon>Arachnida</taxon>
        <taxon>Acari</taxon>
        <taxon>Parasitiformes</taxon>
        <taxon>Ixodida</taxon>
        <taxon>Ixodoidea</taxon>
        <taxon>Ixodidae</taxon>
        <taxon>Ixodinae</taxon>
        <taxon>Ixodes</taxon>
    </lineage>
</organism>
<evidence type="ECO:0000313" key="2">
    <source>
        <dbReference type="EMBL" id="JAB71674.1"/>
    </source>
</evidence>
<feature type="signal peptide" evidence="1">
    <location>
        <begin position="1"/>
        <end position="23"/>
    </location>
</feature>
<accession>V5H3V8</accession>
<reference evidence="2" key="1">
    <citation type="journal article" date="2015" name="Sci. Rep.">
        <title>Tissue- and time-dependent transcription in Ixodes ricinus salivary glands and midguts when blood feeding on the vertebrate host.</title>
        <authorList>
            <person name="Kotsyfakis M."/>
            <person name="Schwarz A."/>
            <person name="Erhart J."/>
            <person name="Ribeiro J.M."/>
        </authorList>
    </citation>
    <scope>NUCLEOTIDE SEQUENCE</scope>
    <source>
        <tissue evidence="2">Salivary gland and midgut</tissue>
    </source>
</reference>